<dbReference type="RefSeq" id="WP_006682197.1">
    <property type="nucleotide sequence ID" value="NZ_CAFB01000035.1"/>
</dbReference>
<keyword evidence="3" id="KW-1185">Reference proteome</keyword>
<evidence type="ECO:0000256" key="1">
    <source>
        <dbReference type="SAM" id="MobiDB-lite"/>
    </source>
</evidence>
<dbReference type="EMBL" id="CAFB01000035">
    <property type="protein sequence ID" value="CCD28941.1"/>
    <property type="molecule type" value="Genomic_DNA"/>
</dbReference>
<name>G2J844_9BURK</name>
<accession>G2J844</accession>
<dbReference type="STRING" id="1070319.CAGGBEG34_190113"/>
<dbReference type="AlphaFoldDB" id="G2J844"/>
<protein>
    <submittedName>
        <fullName evidence="2">Uncharacterized protein</fullName>
    </submittedName>
</protein>
<sequence>MSKLDAIQEYANSSTARRPATGNFALRVSGYTQDDQGRDAVTGVRLDTGETVTVVLRPYQGPLKAPRAEVKDFATLEGEISKVIQSVSSDEMRKQVLKGMRAKTEPGGVILVQRAYTERDTGIVSAGWLQSAAKYADHCTVVGNVMLRMDPVRYREQAGESHAYASATALATDKSQRIKSAAQLSAALMEAFSGRNESLGGPTAGRPIALIRLSDGNTHRAIEMALPGGKDPETNEYTLSTPSSAAAAFLSSPNGKQAAQLAGDPEIGVEVIPGSRFSLGPHAKLSLENSAGGLERINRAYRFKKDVPDETGFTPSYIVLHAVPGGHVFSTAEPLSNQPPLFHPREIATPHFSGRPTLVAEHRTEPNPDTDEAVLESPSDVPMPVSTPAARTSSPHP</sequence>
<dbReference type="OrthoDB" id="8968359at2"/>
<proteinExistence type="predicted"/>
<comment type="caution">
    <text evidence="2">The sequence shown here is derived from an EMBL/GenBank/DDBJ whole genome shotgun (WGS) entry which is preliminary data.</text>
</comment>
<evidence type="ECO:0000313" key="3">
    <source>
        <dbReference type="Proteomes" id="UP000054051"/>
    </source>
</evidence>
<dbReference type="Proteomes" id="UP000054051">
    <property type="component" value="Unassembled WGS sequence"/>
</dbReference>
<feature type="region of interest" description="Disordered" evidence="1">
    <location>
        <begin position="359"/>
        <end position="397"/>
    </location>
</feature>
<gene>
    <name evidence="2" type="ORF">CAGGBEG34_190113</name>
</gene>
<reference evidence="2 3" key="1">
    <citation type="submission" date="2011-08" db="EMBL/GenBank/DDBJ databases">
        <title>The genome of the obligate endobacterium of an arbuscular mycorrhizal fungus reveals an interphylum network of nutritional interactions.</title>
        <authorList>
            <person name="Ghignone S."/>
            <person name="Salvioli A."/>
            <person name="Anca I."/>
            <person name="Lumini E."/>
            <person name="Ortu G."/>
            <person name="Petiti L."/>
            <person name="Cruveiller S."/>
            <person name="Bianciotto V."/>
            <person name="Piffanelli P."/>
            <person name="Lanfranco L."/>
            <person name="Bonfante P."/>
        </authorList>
    </citation>
    <scope>NUCLEOTIDE SEQUENCE [LARGE SCALE GENOMIC DNA]</scope>
    <source>
        <strain evidence="2 3">BEG34</strain>
    </source>
</reference>
<evidence type="ECO:0000313" key="2">
    <source>
        <dbReference type="EMBL" id="CCD28941.1"/>
    </source>
</evidence>
<organism evidence="2 3">
    <name type="scientific">Candidatus Glomeribacter gigasporarum BEG34</name>
    <dbReference type="NCBI Taxonomy" id="1070319"/>
    <lineage>
        <taxon>Bacteria</taxon>
        <taxon>Pseudomonadati</taxon>
        <taxon>Pseudomonadota</taxon>
        <taxon>Betaproteobacteria</taxon>
        <taxon>Burkholderiales</taxon>
        <taxon>Burkholderiaceae</taxon>
        <taxon>Candidatus Glomeribacter</taxon>
    </lineage>
</organism>